<dbReference type="InterPro" id="IPR004345">
    <property type="entry name" value="TB2_DP1_HVA22"/>
</dbReference>
<evidence type="ECO:0000313" key="4">
    <source>
        <dbReference type="WBParaSite" id="PSU_v2.g11698.t1"/>
    </source>
</evidence>
<feature type="transmembrane region" description="Helical" evidence="1">
    <location>
        <begin position="88"/>
        <end position="117"/>
    </location>
</feature>
<evidence type="ECO:0000256" key="1">
    <source>
        <dbReference type="RuleBase" id="RU362006"/>
    </source>
</evidence>
<keyword evidence="3" id="KW-1185">Reference proteome</keyword>
<keyword evidence="1" id="KW-1133">Transmembrane helix</keyword>
<evidence type="ECO:0000256" key="2">
    <source>
        <dbReference type="SAM" id="MobiDB-lite"/>
    </source>
</evidence>
<proteinExistence type="inferred from homology"/>
<dbReference type="GO" id="GO:0016020">
    <property type="term" value="C:membrane"/>
    <property type="evidence" value="ECO:0007669"/>
    <property type="project" value="UniProtKB-SubCell"/>
</dbReference>
<dbReference type="Proteomes" id="UP000887577">
    <property type="component" value="Unplaced"/>
</dbReference>
<keyword evidence="1" id="KW-0812">Transmembrane</keyword>
<dbReference type="WBParaSite" id="PSU_v2.g11698.t1">
    <property type="protein sequence ID" value="PSU_v2.g11698.t1"/>
    <property type="gene ID" value="PSU_v2.g11698"/>
</dbReference>
<feature type="region of interest" description="Disordered" evidence="2">
    <location>
        <begin position="1"/>
        <end position="36"/>
    </location>
</feature>
<dbReference type="AlphaFoldDB" id="A0A914XXL6"/>
<comment type="subcellular location">
    <subcellularLocation>
        <location evidence="1">Membrane</location>
        <topology evidence="1">Multi-pass membrane protein</topology>
    </subcellularLocation>
</comment>
<organism evidence="3 4">
    <name type="scientific">Panagrolaimus superbus</name>
    <dbReference type="NCBI Taxonomy" id="310955"/>
    <lineage>
        <taxon>Eukaryota</taxon>
        <taxon>Metazoa</taxon>
        <taxon>Ecdysozoa</taxon>
        <taxon>Nematoda</taxon>
        <taxon>Chromadorea</taxon>
        <taxon>Rhabditida</taxon>
        <taxon>Tylenchina</taxon>
        <taxon>Panagrolaimomorpha</taxon>
        <taxon>Panagrolaimoidea</taxon>
        <taxon>Panagrolaimidae</taxon>
        <taxon>Panagrolaimus</taxon>
    </lineage>
</organism>
<evidence type="ECO:0000313" key="3">
    <source>
        <dbReference type="Proteomes" id="UP000887577"/>
    </source>
</evidence>
<feature type="transmembrane region" description="Helical" evidence="1">
    <location>
        <begin position="160"/>
        <end position="177"/>
    </location>
</feature>
<dbReference type="Pfam" id="PF03134">
    <property type="entry name" value="TB2_DP1_HVA22"/>
    <property type="match status" value="1"/>
</dbReference>
<keyword evidence="1" id="KW-0472">Membrane</keyword>
<accession>A0A914XXL6</accession>
<protein>
    <recommendedName>
        <fullName evidence="1">Receptor expression-enhancing protein</fullName>
    </recommendedName>
</protein>
<name>A0A914XXL6_9BILA</name>
<sequence length="209" mass="22708">MASKSKIGGTVSGRHPTGSVPSPSPSPSTPLAAKTPTTGTPACAYAEVTSFSDIKPQLMKALYHSNNATLERSFGKIEASCGIKREQIVYGGAAVLGVYLIFGGLAQLICNLIGFAYPAYASVKAIRTENKDDDTQWLTYWTVFASFSLLDFFADFLMSWVPIYWIAKVIFLLYLALPQTKGAIRLYVKYVDPAITKIDALIANYVKTA</sequence>
<reference evidence="4" key="1">
    <citation type="submission" date="2022-11" db="UniProtKB">
        <authorList>
            <consortium name="WormBaseParasite"/>
        </authorList>
    </citation>
    <scope>IDENTIFICATION</scope>
</reference>
<dbReference type="PANTHER" id="PTHR12300">
    <property type="entry name" value="HVA22-LIKE PROTEINS"/>
    <property type="match status" value="1"/>
</dbReference>
<comment type="similarity">
    <text evidence="1">Belongs to the DP1 family.</text>
</comment>
<dbReference type="PANTHER" id="PTHR12300:SF34">
    <property type="entry name" value="RECEPTOR EXPRESSION-ENHANCING PROTEIN"/>
    <property type="match status" value="1"/>
</dbReference>